<dbReference type="InterPro" id="IPR011055">
    <property type="entry name" value="Dup_hybrid_motif"/>
</dbReference>
<comment type="caution">
    <text evidence="1">The sequence shown here is derived from an EMBL/GenBank/DDBJ whole genome shotgun (WGS) entry which is preliminary data.</text>
</comment>
<sequence length="367" mass="39909">MKTLLWFTVVCAGCGGEAEIVDGLIVSVTTNIRIERQQVEVARLKFASSLPEDVEVDEASVRISDRGAYRNFRLFDSRRRKQVGKSVASLRAGESSVRFSGLFFRVPARKTLVLKLLADIVRPYAPKVREQVELSGVAESGFLEEASVAESIRVPGACAHYARQIRSRRINCEAGPPMPSPTGRSFSCNYHTSPGGRGDPRIGAKSINRVISLDIPASFGEIVRAPVAGQVELDVKFEEDCVPGSLASCGSGNRVIINFGDGFRYTIVHVFDFLAADGAQVNVGDPIASVGGQCCREYNTRDARRLTGWRGRDGKHHYWSSTCNYAPPFCAPPWEAGNSVGPHLHVSITKNGRAIPILPCFEGVGLN</sequence>
<dbReference type="Gene3D" id="2.70.70.10">
    <property type="entry name" value="Glucose Permease (Domain IIA)"/>
    <property type="match status" value="1"/>
</dbReference>
<name>A0A1F6CKG9_9BACT</name>
<gene>
    <name evidence="1" type="ORF">A2704_06950</name>
</gene>
<accession>A0A1F6CKG9</accession>
<dbReference type="AlphaFoldDB" id="A0A1F6CKG9"/>
<dbReference type="EMBL" id="MFKW01000068">
    <property type="protein sequence ID" value="OGG49744.1"/>
    <property type="molecule type" value="Genomic_DNA"/>
</dbReference>
<proteinExistence type="predicted"/>
<protein>
    <submittedName>
        <fullName evidence="1">Uncharacterized protein</fullName>
    </submittedName>
</protein>
<dbReference type="CDD" id="cd12797">
    <property type="entry name" value="M23_peptidase"/>
    <property type="match status" value="1"/>
</dbReference>
<evidence type="ECO:0000313" key="1">
    <source>
        <dbReference type="EMBL" id="OGG49744.1"/>
    </source>
</evidence>
<organism evidence="1 2">
    <name type="scientific">Candidatus Kaiserbacteria bacterium RIFCSPHIGHO2_01_FULL_54_36b</name>
    <dbReference type="NCBI Taxonomy" id="1798483"/>
    <lineage>
        <taxon>Bacteria</taxon>
        <taxon>Candidatus Kaiseribacteriota</taxon>
    </lineage>
</organism>
<reference evidence="1 2" key="1">
    <citation type="journal article" date="2016" name="Nat. Commun.">
        <title>Thousands of microbial genomes shed light on interconnected biogeochemical processes in an aquifer system.</title>
        <authorList>
            <person name="Anantharaman K."/>
            <person name="Brown C.T."/>
            <person name="Hug L.A."/>
            <person name="Sharon I."/>
            <person name="Castelle C.J."/>
            <person name="Probst A.J."/>
            <person name="Thomas B.C."/>
            <person name="Singh A."/>
            <person name="Wilkins M.J."/>
            <person name="Karaoz U."/>
            <person name="Brodie E.L."/>
            <person name="Williams K.H."/>
            <person name="Hubbard S.S."/>
            <person name="Banfield J.F."/>
        </authorList>
    </citation>
    <scope>NUCLEOTIDE SEQUENCE [LARGE SCALE GENOMIC DNA]</scope>
</reference>
<evidence type="ECO:0000313" key="2">
    <source>
        <dbReference type="Proteomes" id="UP000176445"/>
    </source>
</evidence>
<dbReference type="SUPFAM" id="SSF51261">
    <property type="entry name" value="Duplicated hybrid motif"/>
    <property type="match status" value="1"/>
</dbReference>
<dbReference type="Proteomes" id="UP000176445">
    <property type="component" value="Unassembled WGS sequence"/>
</dbReference>